<dbReference type="PANTHER" id="PTHR30024:SF47">
    <property type="entry name" value="TAURINE-BINDING PERIPLASMIC PROTEIN"/>
    <property type="match status" value="1"/>
</dbReference>
<dbReference type="PROSITE" id="PS51257">
    <property type="entry name" value="PROKAR_LIPOPROTEIN"/>
    <property type="match status" value="1"/>
</dbReference>
<accession>A0A1H1F856</accession>
<protein>
    <submittedName>
        <fullName evidence="6">NitT/TauT family transport system substrate-binding protein</fullName>
    </submittedName>
</protein>
<dbReference type="SUPFAM" id="SSF53850">
    <property type="entry name" value="Periplasmic binding protein-like II"/>
    <property type="match status" value="1"/>
</dbReference>
<dbReference type="OrthoDB" id="8892982at2"/>
<feature type="domain" description="Solute-binding protein family 3/N-terminal" evidence="5">
    <location>
        <begin position="43"/>
        <end position="279"/>
    </location>
</feature>
<evidence type="ECO:0000256" key="1">
    <source>
        <dbReference type="ARBA" id="ARBA00004418"/>
    </source>
</evidence>
<dbReference type="AlphaFoldDB" id="A0A1H1F856"/>
<evidence type="ECO:0000256" key="2">
    <source>
        <dbReference type="ARBA" id="ARBA00010742"/>
    </source>
</evidence>
<sequence length="327" mass="34223">MKLRSSFVGVLVFALLAAVGCGGSDEPATTAAADGGSGLEKTEITVGTMPVVDTAPLQMAIRDGFFKAEGLDVKLQTLAGGAEAIPKLKSGELDISFGNYVSFFSAASRGVIDLKIVADGFQSAPGSHVIMVPKDSPVQTPADLKGKKIAVNTKRNVASMLVRVAAKAHGVELDEDQNFVEFPFPEMEGVLKSGEVDAAQVVEPFGTLISQSIGARVIWDTSQGPTKDFPIAGYAAMADFAAENPKTVAAFQRAMSKAQAAAADRGKVVEIIPQYTTIKPDVASSLSIGGFPTTLEASRLQRVADSMREHGLLEQPLQVQDLLVSAG</sequence>
<dbReference type="EMBL" id="FNKK01000002">
    <property type="protein sequence ID" value="SDQ97223.1"/>
    <property type="molecule type" value="Genomic_DNA"/>
</dbReference>
<comment type="subcellular location">
    <subcellularLocation>
        <location evidence="1">Periplasm</location>
    </subcellularLocation>
</comment>
<dbReference type="Pfam" id="PF13379">
    <property type="entry name" value="NMT1_2"/>
    <property type="match status" value="1"/>
</dbReference>
<proteinExistence type="inferred from homology"/>
<feature type="signal peptide" evidence="4">
    <location>
        <begin position="1"/>
        <end position="17"/>
    </location>
</feature>
<gene>
    <name evidence="6" type="ORF">SAMN04489764_2848</name>
</gene>
<evidence type="ECO:0000259" key="5">
    <source>
        <dbReference type="SMART" id="SM00062"/>
    </source>
</evidence>
<evidence type="ECO:0000313" key="7">
    <source>
        <dbReference type="Proteomes" id="UP000217103"/>
    </source>
</evidence>
<dbReference type="PANTHER" id="PTHR30024">
    <property type="entry name" value="ALIPHATIC SULFONATES-BINDING PROTEIN-RELATED"/>
    <property type="match status" value="1"/>
</dbReference>
<dbReference type="Proteomes" id="UP000217103">
    <property type="component" value="Unassembled WGS sequence"/>
</dbReference>
<evidence type="ECO:0000256" key="4">
    <source>
        <dbReference type="SAM" id="SignalP"/>
    </source>
</evidence>
<dbReference type="STRING" id="35622.SAMN04489764_2848"/>
<evidence type="ECO:0000313" key="6">
    <source>
        <dbReference type="EMBL" id="SDQ97223.1"/>
    </source>
</evidence>
<reference evidence="6 7" key="1">
    <citation type="submission" date="2016-10" db="EMBL/GenBank/DDBJ databases">
        <authorList>
            <person name="de Groot N.N."/>
        </authorList>
    </citation>
    <scope>NUCLEOTIDE SEQUENCE [LARGE SCALE GENOMIC DNA]</scope>
    <source>
        <strain evidence="6 7">DSM 43794</strain>
    </source>
</reference>
<dbReference type="Gene3D" id="3.40.190.10">
    <property type="entry name" value="Periplasmic binding protein-like II"/>
    <property type="match status" value="2"/>
</dbReference>
<keyword evidence="3 4" id="KW-0732">Signal</keyword>
<feature type="chain" id="PRO_5038726672" evidence="4">
    <location>
        <begin position="18"/>
        <end position="327"/>
    </location>
</feature>
<dbReference type="GO" id="GO:0042597">
    <property type="term" value="C:periplasmic space"/>
    <property type="evidence" value="ECO:0007669"/>
    <property type="project" value="UniProtKB-SubCell"/>
</dbReference>
<dbReference type="InterPro" id="IPR001638">
    <property type="entry name" value="Solute-binding_3/MltF_N"/>
</dbReference>
<dbReference type="SMART" id="SM00062">
    <property type="entry name" value="PBPb"/>
    <property type="match status" value="1"/>
</dbReference>
<keyword evidence="7" id="KW-1185">Reference proteome</keyword>
<organism evidence="6 7">
    <name type="scientific">Thermostaphylospora chromogena</name>
    <dbReference type="NCBI Taxonomy" id="35622"/>
    <lineage>
        <taxon>Bacteria</taxon>
        <taxon>Bacillati</taxon>
        <taxon>Actinomycetota</taxon>
        <taxon>Actinomycetes</taxon>
        <taxon>Streptosporangiales</taxon>
        <taxon>Thermomonosporaceae</taxon>
        <taxon>Thermostaphylospora</taxon>
    </lineage>
</organism>
<name>A0A1H1F856_9ACTN</name>
<dbReference type="RefSeq" id="WP_093259474.1">
    <property type="nucleotide sequence ID" value="NZ_FNKK01000002.1"/>
</dbReference>
<comment type="similarity">
    <text evidence="2">Belongs to the bacterial solute-binding protein SsuA/TauA family.</text>
</comment>
<evidence type="ECO:0000256" key="3">
    <source>
        <dbReference type="ARBA" id="ARBA00022729"/>
    </source>
</evidence>